<dbReference type="AlphaFoldDB" id="A0AAQ4FJA6"/>
<organism evidence="2 3">
    <name type="scientific">Amblyomma americanum</name>
    <name type="common">Lone star tick</name>
    <dbReference type="NCBI Taxonomy" id="6943"/>
    <lineage>
        <taxon>Eukaryota</taxon>
        <taxon>Metazoa</taxon>
        <taxon>Ecdysozoa</taxon>
        <taxon>Arthropoda</taxon>
        <taxon>Chelicerata</taxon>
        <taxon>Arachnida</taxon>
        <taxon>Acari</taxon>
        <taxon>Parasitiformes</taxon>
        <taxon>Ixodida</taxon>
        <taxon>Ixodoidea</taxon>
        <taxon>Ixodidae</taxon>
        <taxon>Amblyomminae</taxon>
        <taxon>Amblyomma</taxon>
    </lineage>
</organism>
<accession>A0AAQ4FJA6</accession>
<proteinExistence type="predicted"/>
<feature type="compositionally biased region" description="Polar residues" evidence="1">
    <location>
        <begin position="396"/>
        <end position="408"/>
    </location>
</feature>
<name>A0AAQ4FJA6_AMBAM</name>
<reference evidence="2 3" key="1">
    <citation type="journal article" date="2023" name="Arcadia Sci">
        <title>De novo assembly of a long-read Amblyomma americanum tick genome.</title>
        <authorList>
            <person name="Chou S."/>
            <person name="Poskanzer K.E."/>
            <person name="Rollins M."/>
            <person name="Thuy-Boun P.S."/>
        </authorList>
    </citation>
    <scope>NUCLEOTIDE SEQUENCE [LARGE SCALE GENOMIC DNA]</scope>
    <source>
        <strain evidence="2">F_SG_1</strain>
        <tissue evidence="2">Salivary glands</tissue>
    </source>
</reference>
<evidence type="ECO:0000313" key="2">
    <source>
        <dbReference type="EMBL" id="KAK8786692.1"/>
    </source>
</evidence>
<dbReference type="Proteomes" id="UP001321473">
    <property type="component" value="Unassembled WGS sequence"/>
</dbReference>
<feature type="compositionally biased region" description="Basic and acidic residues" evidence="1">
    <location>
        <begin position="162"/>
        <end position="173"/>
    </location>
</feature>
<evidence type="ECO:0000313" key="3">
    <source>
        <dbReference type="Proteomes" id="UP001321473"/>
    </source>
</evidence>
<gene>
    <name evidence="2" type="ORF">V5799_023532</name>
</gene>
<dbReference type="EMBL" id="JARKHS020002502">
    <property type="protein sequence ID" value="KAK8786692.1"/>
    <property type="molecule type" value="Genomic_DNA"/>
</dbReference>
<sequence>MTPTAEHQDGTNTRFGSSGDVDWRLRRGLLEPGTKYHGQCGRLWTQGMVLLICSRIVCAGCYAQCTRRNYACALDAEGVRKRDVVAVVTCTSEDLASRHDRSWNAGTRRHIAGPPEENFQFATSSCVRRDFLVCLGCDGCCRGTRPHQHQGNRRSVAARTQDPPRDESSEGRRAAARLGACATVPRQAKEGTIFNIGSVGHQARQPRQLCGWRTPALCSAVAVTVTGGEERSSRNSCLGEYCNRFVPLWEKVVVMFLSIHVVFTDISVHSVSRSYSWVLYAEGFREHDVTVVTYTREDLASRHIRFWNASGGCGWSPSSDALEHYQKDCPYRTVSFSWRDGGAVVARKAMCCFRSMEHLIWLKTKERLSAFESRVRCEVSKQPETPNAAALRGGLASSNAENRASATRSLHKAGSTDKCDSSEDQPPVKLGIASLTERPWLRMKFLAVHGAIEKPLNASNRSGAVKYRALALFIA</sequence>
<feature type="region of interest" description="Disordered" evidence="1">
    <location>
        <begin position="146"/>
        <end position="173"/>
    </location>
</feature>
<keyword evidence="3" id="KW-1185">Reference proteome</keyword>
<protein>
    <submittedName>
        <fullName evidence="2">Uncharacterized protein</fullName>
    </submittedName>
</protein>
<comment type="caution">
    <text evidence="2">The sequence shown here is derived from an EMBL/GenBank/DDBJ whole genome shotgun (WGS) entry which is preliminary data.</text>
</comment>
<evidence type="ECO:0000256" key="1">
    <source>
        <dbReference type="SAM" id="MobiDB-lite"/>
    </source>
</evidence>
<feature type="region of interest" description="Disordered" evidence="1">
    <location>
        <begin position="388"/>
        <end position="425"/>
    </location>
</feature>